<protein>
    <submittedName>
        <fullName evidence="1">VOC family protein</fullName>
    </submittedName>
</protein>
<accession>A0A3G4VH37</accession>
<dbReference type="AlphaFoldDB" id="A0A3G4VH37"/>
<reference evidence="1 2" key="1">
    <citation type="submission" date="2018-11" db="EMBL/GenBank/DDBJ databases">
        <title>Complete Genome Sequence of Vbrio mediterranei 117-T6: a Potential Pathogen Bacteria Isolated from the Conchocelis of Pyropia.</title>
        <authorList>
            <person name="Liu Q."/>
        </authorList>
    </citation>
    <scope>NUCLEOTIDE SEQUENCE [LARGE SCALE GENOMIC DNA]</scope>
    <source>
        <strain evidence="1 2">117-T6</strain>
    </source>
</reference>
<dbReference type="Proteomes" id="UP000279760">
    <property type="component" value="Chromosome 1"/>
</dbReference>
<dbReference type="PANTHER" id="PTHR21366">
    <property type="entry name" value="GLYOXALASE FAMILY PROTEIN"/>
    <property type="match status" value="1"/>
</dbReference>
<dbReference type="CDD" id="cd07253">
    <property type="entry name" value="GLOD5"/>
    <property type="match status" value="1"/>
</dbReference>
<gene>
    <name evidence="1" type="ORF">ECB94_17395</name>
</gene>
<evidence type="ECO:0000313" key="1">
    <source>
        <dbReference type="EMBL" id="AYV22922.1"/>
    </source>
</evidence>
<evidence type="ECO:0000313" key="2">
    <source>
        <dbReference type="Proteomes" id="UP000279760"/>
    </source>
</evidence>
<organism evidence="1 2">
    <name type="scientific">Vibrio mediterranei</name>
    <dbReference type="NCBI Taxonomy" id="689"/>
    <lineage>
        <taxon>Bacteria</taxon>
        <taxon>Pseudomonadati</taxon>
        <taxon>Pseudomonadota</taxon>
        <taxon>Gammaproteobacteria</taxon>
        <taxon>Vibrionales</taxon>
        <taxon>Vibrionaceae</taxon>
        <taxon>Vibrio</taxon>
    </lineage>
</organism>
<dbReference type="InterPro" id="IPR050383">
    <property type="entry name" value="GlyoxalaseI/FosfomycinResist"/>
</dbReference>
<dbReference type="SUPFAM" id="SSF54593">
    <property type="entry name" value="Glyoxalase/Bleomycin resistance protein/Dihydroxybiphenyl dioxygenase"/>
    <property type="match status" value="1"/>
</dbReference>
<dbReference type="PROSITE" id="PS51819">
    <property type="entry name" value="VOC"/>
    <property type="match status" value="1"/>
</dbReference>
<sequence>MNIQSIDHLVLTVADLQSSVEFYETLGMRYETFGDNRHALHFGSQKINLHIKGQEIEPKATFAVPGSEDLCFVIDTPVGQAKQILISKGIDVFTEPVNRTGATGSILSIYLRDPDGNLIELCNYQ</sequence>
<dbReference type="EMBL" id="CP033577">
    <property type="protein sequence ID" value="AYV22922.1"/>
    <property type="molecule type" value="Genomic_DNA"/>
</dbReference>
<dbReference type="InterPro" id="IPR029068">
    <property type="entry name" value="Glyas_Bleomycin-R_OHBP_Dase"/>
</dbReference>
<dbReference type="RefSeq" id="WP_031496537.1">
    <property type="nucleotide sequence ID" value="NZ_CP033577.1"/>
</dbReference>
<dbReference type="InterPro" id="IPR037523">
    <property type="entry name" value="VOC_core"/>
</dbReference>
<dbReference type="PANTHER" id="PTHR21366:SF14">
    <property type="entry name" value="GLYOXALASE DOMAIN-CONTAINING PROTEIN 5"/>
    <property type="match status" value="1"/>
</dbReference>
<proteinExistence type="predicted"/>
<dbReference type="GeneID" id="64086071"/>
<dbReference type="Pfam" id="PF00903">
    <property type="entry name" value="Glyoxalase"/>
    <property type="match status" value="1"/>
</dbReference>
<dbReference type="InterPro" id="IPR004360">
    <property type="entry name" value="Glyas_Fos-R_dOase_dom"/>
</dbReference>
<name>A0A3G4VH37_9VIBR</name>
<dbReference type="Gene3D" id="3.10.180.10">
    <property type="entry name" value="2,3-Dihydroxybiphenyl 1,2-Dioxygenase, domain 1"/>
    <property type="match status" value="1"/>
</dbReference>